<name>A0AAN8J2V5_TRICO</name>
<evidence type="ECO:0000313" key="2">
    <source>
        <dbReference type="EMBL" id="KAK5982174.1"/>
    </source>
</evidence>
<feature type="chain" id="PRO_5042894118" evidence="1">
    <location>
        <begin position="22"/>
        <end position="129"/>
    </location>
</feature>
<dbReference type="Proteomes" id="UP001331761">
    <property type="component" value="Unassembled WGS sequence"/>
</dbReference>
<dbReference type="EMBL" id="WIXE01005453">
    <property type="protein sequence ID" value="KAK5982174.1"/>
    <property type="molecule type" value="Genomic_DNA"/>
</dbReference>
<sequence>MNKFSLVLLVVLSLFITYASSDSEAKAKEEKTPAKVKYFPNSPWIGKWWKTAKMQSDDVFKALPDMKKSFEAIYDDKKLSKKERSKKLWELWFKNPAAYATLMLTYREGPYTPGYTYFPLSHRRYHRRG</sequence>
<keyword evidence="1" id="KW-0732">Signal</keyword>
<reference evidence="2 3" key="1">
    <citation type="submission" date="2019-10" db="EMBL/GenBank/DDBJ databases">
        <title>Assembly and Annotation for the nematode Trichostrongylus colubriformis.</title>
        <authorList>
            <person name="Martin J."/>
        </authorList>
    </citation>
    <scope>NUCLEOTIDE SEQUENCE [LARGE SCALE GENOMIC DNA]</scope>
    <source>
        <strain evidence="2">G859</strain>
        <tissue evidence="2">Whole worm</tissue>
    </source>
</reference>
<feature type="signal peptide" evidence="1">
    <location>
        <begin position="1"/>
        <end position="21"/>
    </location>
</feature>
<evidence type="ECO:0000256" key="1">
    <source>
        <dbReference type="SAM" id="SignalP"/>
    </source>
</evidence>
<keyword evidence="3" id="KW-1185">Reference proteome</keyword>
<proteinExistence type="predicted"/>
<accession>A0AAN8J2V5</accession>
<dbReference type="AlphaFoldDB" id="A0AAN8J2V5"/>
<comment type="caution">
    <text evidence="2">The sequence shown here is derived from an EMBL/GenBank/DDBJ whole genome shotgun (WGS) entry which is preliminary data.</text>
</comment>
<gene>
    <name evidence="2" type="ORF">GCK32_018282</name>
</gene>
<evidence type="ECO:0000313" key="3">
    <source>
        <dbReference type="Proteomes" id="UP001331761"/>
    </source>
</evidence>
<organism evidence="2 3">
    <name type="scientific">Trichostrongylus colubriformis</name>
    <name type="common">Black scour worm</name>
    <dbReference type="NCBI Taxonomy" id="6319"/>
    <lineage>
        <taxon>Eukaryota</taxon>
        <taxon>Metazoa</taxon>
        <taxon>Ecdysozoa</taxon>
        <taxon>Nematoda</taxon>
        <taxon>Chromadorea</taxon>
        <taxon>Rhabditida</taxon>
        <taxon>Rhabditina</taxon>
        <taxon>Rhabditomorpha</taxon>
        <taxon>Strongyloidea</taxon>
        <taxon>Trichostrongylidae</taxon>
        <taxon>Trichostrongylus</taxon>
    </lineage>
</organism>
<protein>
    <submittedName>
        <fullName evidence="2">Uncharacterized protein</fullName>
    </submittedName>
</protein>